<feature type="domain" description="Sugar 3,4-ketoisomerase QdtA cupin" evidence="1">
    <location>
        <begin position="15"/>
        <end position="140"/>
    </location>
</feature>
<dbReference type="RefSeq" id="WP_091495969.1">
    <property type="nucleotide sequence ID" value="NZ_FOMH01000010.1"/>
</dbReference>
<evidence type="ECO:0000259" key="1">
    <source>
        <dbReference type="Pfam" id="PF05523"/>
    </source>
</evidence>
<dbReference type="InterPro" id="IPR011051">
    <property type="entry name" value="RmlC_Cupin_sf"/>
</dbReference>
<organism evidence="2 3">
    <name type="scientific">Flavobacterium phragmitis</name>
    <dbReference type="NCBI Taxonomy" id="739143"/>
    <lineage>
        <taxon>Bacteria</taxon>
        <taxon>Pseudomonadati</taxon>
        <taxon>Bacteroidota</taxon>
        <taxon>Flavobacteriia</taxon>
        <taxon>Flavobacteriales</taxon>
        <taxon>Flavobacteriaceae</taxon>
        <taxon>Flavobacterium</taxon>
    </lineage>
</organism>
<dbReference type="AlphaFoldDB" id="A0A1I1TX41"/>
<dbReference type="STRING" id="739143.SAMN05216297_11064"/>
<dbReference type="InterPro" id="IPR008894">
    <property type="entry name" value="QdtA_cupin_dom"/>
</dbReference>
<dbReference type="InterPro" id="IPR014710">
    <property type="entry name" value="RmlC-like_jellyroll"/>
</dbReference>
<protein>
    <submittedName>
        <fullName evidence="2">dTDP-4-dehydrorhamnose 3,5-epimerase</fullName>
    </submittedName>
</protein>
<dbReference type="CDD" id="cd20292">
    <property type="entry name" value="cupin_QdtA-like"/>
    <property type="match status" value="1"/>
</dbReference>
<evidence type="ECO:0000313" key="2">
    <source>
        <dbReference type="EMBL" id="SFD63167.1"/>
    </source>
</evidence>
<keyword evidence="3" id="KW-1185">Reference proteome</keyword>
<evidence type="ECO:0000313" key="3">
    <source>
        <dbReference type="Proteomes" id="UP000199672"/>
    </source>
</evidence>
<dbReference type="OrthoDB" id="9795513at2"/>
<dbReference type="Proteomes" id="UP000199672">
    <property type="component" value="Unassembled WGS sequence"/>
</dbReference>
<dbReference type="Pfam" id="PF05523">
    <property type="entry name" value="FdtA"/>
    <property type="match status" value="1"/>
</dbReference>
<sequence>MEKSSNQSKITTVSDIRLIEIPKIQDRRGNLSVIEGDTIPFVSRRVYYLYDVPSGSKRGGHAHKGQQQFLIALSGSFDVILKDGKNKQVITLNKPNIGLLIVPGIWREIQNFSSGSVCLVLSSHEFEEEDYIREYKKYKLFKDR</sequence>
<gene>
    <name evidence="2" type="ORF">SAMN05216297_11064</name>
</gene>
<proteinExistence type="predicted"/>
<accession>A0A1I1TX41</accession>
<name>A0A1I1TX41_9FLAO</name>
<reference evidence="3" key="1">
    <citation type="submission" date="2016-10" db="EMBL/GenBank/DDBJ databases">
        <authorList>
            <person name="Varghese N."/>
            <person name="Submissions S."/>
        </authorList>
    </citation>
    <scope>NUCLEOTIDE SEQUENCE [LARGE SCALE GENOMIC DNA]</scope>
    <source>
        <strain evidence="3">CGMCC 1.10370</strain>
    </source>
</reference>
<dbReference type="SUPFAM" id="SSF51182">
    <property type="entry name" value="RmlC-like cupins"/>
    <property type="match status" value="1"/>
</dbReference>
<dbReference type="EMBL" id="FOMH01000010">
    <property type="protein sequence ID" value="SFD63167.1"/>
    <property type="molecule type" value="Genomic_DNA"/>
</dbReference>
<dbReference type="Gene3D" id="2.60.120.10">
    <property type="entry name" value="Jelly Rolls"/>
    <property type="match status" value="1"/>
</dbReference>